<dbReference type="Proteomes" id="UP000321389">
    <property type="component" value="Chromosome"/>
</dbReference>
<dbReference type="PROSITE" id="PS51704">
    <property type="entry name" value="GP_PDE"/>
    <property type="match status" value="1"/>
</dbReference>
<evidence type="ECO:0000256" key="4">
    <source>
        <dbReference type="ARBA" id="ARBA00022798"/>
    </source>
</evidence>
<dbReference type="SUPFAM" id="SSF51695">
    <property type="entry name" value="PLC-like phosphodiesterases"/>
    <property type="match status" value="1"/>
</dbReference>
<keyword evidence="5" id="KW-0378">Hydrolase</keyword>
<dbReference type="PANTHER" id="PTHR43620:SF7">
    <property type="entry name" value="GLYCEROPHOSPHODIESTER PHOSPHODIESTERASE GDPD5-RELATED"/>
    <property type="match status" value="1"/>
</dbReference>
<dbReference type="Pfam" id="PF03009">
    <property type="entry name" value="GDPD"/>
    <property type="match status" value="1"/>
</dbReference>
<sequence length="408" mass="44326">MIRIAIAALAISTAGGSLPALSADTAASVQLGPRPFYLIDQMRDGPLKEKLAACQAGPFSKSDWSIGHRGAAMQFPEHTRESYVAAARMGAGILECDVTFTKDKQLVCRHSQADLATTTNILATELAGTCVKPFKAAAGDDKASASCRTSELTLAEFRTLSGKMDAGNASATTVEAFLDATPAWRTDLYAGSGTLMTHAESIELFKALGVKFTPELKAPAVEMPFDGFTQEAYAQAMIDEYKAAGVDPADVFAQSFQLEDVLYWIENEPEFGRQAVYLDDSYDMDGWSHTDPSTWPHSMQELKDMGVNYIAPPMWVLVTLDDGRMVPSAYAREARKADLKIITWTAERSGLLTQGGGWYYQSVGEVVDNEGDVFEMMNVLHEDVGIAGLFSDWPATTTYYANCFGLTN</sequence>
<evidence type="ECO:0000259" key="8">
    <source>
        <dbReference type="PROSITE" id="PS51704"/>
    </source>
</evidence>
<comment type="similarity">
    <text evidence="1">Belongs to the glycerophosphoryl diester phosphodiesterase family.</text>
</comment>
<evidence type="ECO:0000256" key="1">
    <source>
        <dbReference type="ARBA" id="ARBA00007277"/>
    </source>
</evidence>
<dbReference type="InterPro" id="IPR030395">
    <property type="entry name" value="GP_PDE_dom"/>
</dbReference>
<dbReference type="GO" id="GO:0006071">
    <property type="term" value="P:glycerol metabolic process"/>
    <property type="evidence" value="ECO:0007669"/>
    <property type="project" value="UniProtKB-KW"/>
</dbReference>
<proteinExistence type="inferred from homology"/>
<dbReference type="GO" id="GO:0008889">
    <property type="term" value="F:glycerophosphodiester phosphodiesterase activity"/>
    <property type="evidence" value="ECO:0007669"/>
    <property type="project" value="UniProtKB-EC"/>
</dbReference>
<gene>
    <name evidence="9" type="ORF">FQ775_00015</name>
</gene>
<dbReference type="KEGG" id="niy:FQ775_00015"/>
<comment type="catalytic activity">
    <reaction evidence="6">
        <text>a sn-glycero-3-phosphodiester + H2O = an alcohol + sn-glycerol 3-phosphate + H(+)</text>
        <dbReference type="Rhea" id="RHEA:12969"/>
        <dbReference type="ChEBI" id="CHEBI:15377"/>
        <dbReference type="ChEBI" id="CHEBI:15378"/>
        <dbReference type="ChEBI" id="CHEBI:30879"/>
        <dbReference type="ChEBI" id="CHEBI:57597"/>
        <dbReference type="ChEBI" id="CHEBI:83408"/>
        <dbReference type="EC" id="3.1.4.46"/>
    </reaction>
</comment>
<dbReference type="EMBL" id="CP042301">
    <property type="protein sequence ID" value="QDY98889.1"/>
    <property type="molecule type" value="Genomic_DNA"/>
</dbReference>
<keyword evidence="3 7" id="KW-0732">Signal</keyword>
<feature type="domain" description="GP-PDE" evidence="8">
    <location>
        <begin position="63"/>
        <end position="401"/>
    </location>
</feature>
<dbReference type="EC" id="3.1.4.46" evidence="2"/>
<reference evidence="9" key="1">
    <citation type="submission" date="2020-04" db="EMBL/GenBank/DDBJ databases">
        <title>Nitratireductor sp. nov. isolated from mangrove soil.</title>
        <authorList>
            <person name="Ye Y."/>
        </authorList>
    </citation>
    <scope>NUCLEOTIDE SEQUENCE</scope>
    <source>
        <strain evidence="9">SY7</strain>
    </source>
</reference>
<protein>
    <recommendedName>
        <fullName evidence="2">glycerophosphodiester phosphodiesterase</fullName>
        <ecNumber evidence="2">3.1.4.46</ecNumber>
    </recommendedName>
</protein>
<evidence type="ECO:0000256" key="6">
    <source>
        <dbReference type="ARBA" id="ARBA00047512"/>
    </source>
</evidence>
<dbReference type="OrthoDB" id="9795622at2"/>
<feature type="signal peptide" evidence="7">
    <location>
        <begin position="1"/>
        <end position="22"/>
    </location>
</feature>
<evidence type="ECO:0000313" key="9">
    <source>
        <dbReference type="EMBL" id="QDY98889.1"/>
    </source>
</evidence>
<dbReference type="PANTHER" id="PTHR43620">
    <property type="entry name" value="GLYCEROPHOSPHORYL DIESTER PHOSPHODIESTERASE"/>
    <property type="match status" value="1"/>
</dbReference>
<evidence type="ECO:0000256" key="2">
    <source>
        <dbReference type="ARBA" id="ARBA00012247"/>
    </source>
</evidence>
<evidence type="ECO:0000256" key="7">
    <source>
        <dbReference type="SAM" id="SignalP"/>
    </source>
</evidence>
<keyword evidence="10" id="KW-1185">Reference proteome</keyword>
<dbReference type="Gene3D" id="3.20.20.190">
    <property type="entry name" value="Phosphatidylinositol (PI) phosphodiesterase"/>
    <property type="match status" value="1"/>
</dbReference>
<evidence type="ECO:0000256" key="3">
    <source>
        <dbReference type="ARBA" id="ARBA00022729"/>
    </source>
</evidence>
<evidence type="ECO:0000313" key="10">
    <source>
        <dbReference type="Proteomes" id="UP000321389"/>
    </source>
</evidence>
<dbReference type="InterPro" id="IPR017946">
    <property type="entry name" value="PLC-like_Pdiesterase_TIM-brl"/>
</dbReference>
<evidence type="ECO:0000256" key="5">
    <source>
        <dbReference type="ARBA" id="ARBA00022801"/>
    </source>
</evidence>
<dbReference type="GO" id="GO:0006629">
    <property type="term" value="P:lipid metabolic process"/>
    <property type="evidence" value="ECO:0007669"/>
    <property type="project" value="InterPro"/>
</dbReference>
<dbReference type="RefSeq" id="WP_146297380.1">
    <property type="nucleotide sequence ID" value="NZ_CP042301.2"/>
</dbReference>
<organism evidence="9 10">
    <name type="scientific">Nitratireductor mangrovi</name>
    <dbReference type="NCBI Taxonomy" id="2599600"/>
    <lineage>
        <taxon>Bacteria</taxon>
        <taxon>Pseudomonadati</taxon>
        <taxon>Pseudomonadota</taxon>
        <taxon>Alphaproteobacteria</taxon>
        <taxon>Hyphomicrobiales</taxon>
        <taxon>Phyllobacteriaceae</taxon>
        <taxon>Nitratireductor</taxon>
    </lineage>
</organism>
<dbReference type="AlphaFoldDB" id="A0A5B8KTM6"/>
<accession>A0A5B8KTM6</accession>
<keyword evidence="4" id="KW-0319">Glycerol metabolism</keyword>
<feature type="chain" id="PRO_5022953759" description="glycerophosphodiester phosphodiesterase" evidence="7">
    <location>
        <begin position="23"/>
        <end position="408"/>
    </location>
</feature>
<name>A0A5B8KTM6_9HYPH</name>